<sequence length="1087" mass="120985">MSKKSRKMISHPDDSDDGLLGESTYEILSDLSIPSHSDDDDDDLSSLASLAEDTADEDEEGEGDEQEFLFPSPNSEVPKESANEDLQSSTYPESVPDVPDTFESAGIPSYTGLDQHEPPTIHNVVSEESLSDVTIRFDEKPVPLGPQFTLAHDLQEFTGEEFKEVLASSSAPEDVKNLHSLLRCSLAVDPLSVKDTFRVLYVGDESAKDEIFRKIGAALVVSTSYESLEDSKSSARFNVVPVTSFGNSASTPDVELVESFGLEMAVDTCAFAYPSNDDTDLDTLSLVIKPRMLVRSRKAGAGYKLDKLEAPGWRLPDLAIFYCEANDDARQRATRYCARSFLSRHGVPFIFISDKKLYKSTEEFDIDFHALHIAIETRKTTEDGKRLREVYKELPVDMHSFINVDVQQLSRNLAIIVKQRDEDENRSMMKSMTIWDKFQEIIEAFEGRTQDQAFNVGIVIVAGLILSTICLALSVVFVSFLKPSNIQLENSTALISPIQNSLTTKSQVSTSLSVYTSASTTSLSVTKSKSPSTTSAKPKSSTSSPPKVLPRAPSSIMTAGIKSLSVTDIPSLPANESNEFAMYTISDGHIVLRAPTKFASLRWHPKLIVHVKRKNHTVPVEVVTLFRGVYAVKMDLSEAWGVLNITVKTENKPIINQSFILDLGNPWLSTMAWKRSMLATSSDLRKAVNKASSKANVYAQKIQETSKQQINICKKEVRYLQTEAVKLQQELSKQSKVAKKTVESQLKLWKNGFDDLKIDNYFDRKSLKKYEDQLKQQVKKARKNASRLWVRTRTSKRIAKKRALKVSKNSVSCGKKGKRGKTGKYPFLIGSASNCFTNLQLPSSSKIPISYITMSSDAKPVDTAPPAEEKPATEEAKTEEKKETKPLDLSSGVFSMFGGATKKREEKPDEGDDEPSGSSKKKGGDEEDQVEESPDVHFEPVVSLKPVEVPTAEETEDSTFKMRAKLFKFDKDSREWKERGTGDVKLLKHKVNLKTRLVMRRDKTHKVCANHYITPEMKLTPNVGSDRSWVWNVAADVSEGPPEPQTLAIRFANSDNANLFKEAFLKAQQENEALANSAKTEEEETKA</sequence>
<feature type="compositionally biased region" description="Acidic residues" evidence="1">
    <location>
        <begin position="53"/>
        <end position="67"/>
    </location>
</feature>
<evidence type="ECO:0000313" key="5">
    <source>
        <dbReference type="Proteomes" id="UP000480548"/>
    </source>
</evidence>
<dbReference type="Gene3D" id="2.30.29.30">
    <property type="entry name" value="Pleckstrin-homology domain (PH domain)/Phosphotyrosine-binding domain (PTB)"/>
    <property type="match status" value="1"/>
</dbReference>
<feature type="region of interest" description="Disordered" evidence="1">
    <location>
        <begin position="1"/>
        <end position="95"/>
    </location>
</feature>
<dbReference type="SUPFAM" id="SSF50729">
    <property type="entry name" value="PH domain-like"/>
    <property type="match status" value="1"/>
</dbReference>
<dbReference type="InterPro" id="IPR011993">
    <property type="entry name" value="PH-like_dom_sf"/>
</dbReference>
<evidence type="ECO:0000259" key="3">
    <source>
        <dbReference type="PROSITE" id="PS50196"/>
    </source>
</evidence>
<dbReference type="GO" id="GO:0005737">
    <property type="term" value="C:cytoplasm"/>
    <property type="evidence" value="ECO:0007669"/>
    <property type="project" value="TreeGrafter"/>
</dbReference>
<feature type="region of interest" description="Disordered" evidence="1">
    <location>
        <begin position="524"/>
        <end position="553"/>
    </location>
</feature>
<evidence type="ECO:0000256" key="1">
    <source>
        <dbReference type="SAM" id="MobiDB-lite"/>
    </source>
</evidence>
<keyword evidence="2" id="KW-0812">Transmembrane</keyword>
<feature type="compositionally biased region" description="Basic and acidic residues" evidence="1">
    <location>
        <begin position="867"/>
        <end position="886"/>
    </location>
</feature>
<proteinExistence type="predicted"/>
<dbReference type="InterPro" id="IPR045255">
    <property type="entry name" value="RanBP1-like"/>
</dbReference>
<dbReference type="GO" id="GO:0005096">
    <property type="term" value="F:GTPase activator activity"/>
    <property type="evidence" value="ECO:0007669"/>
    <property type="project" value="TreeGrafter"/>
</dbReference>
<protein>
    <recommendedName>
        <fullName evidence="3">RanBD1 domain-containing protein</fullName>
    </recommendedName>
</protein>
<feature type="domain" description="RanBD1" evidence="3">
    <location>
        <begin position="937"/>
        <end position="1073"/>
    </location>
</feature>
<dbReference type="PANTHER" id="PTHR23138">
    <property type="entry name" value="RAN BINDING PROTEIN"/>
    <property type="match status" value="1"/>
</dbReference>
<dbReference type="PANTHER" id="PTHR23138:SF87">
    <property type="entry name" value="E3 SUMO-PROTEIN LIGASE RANBP2"/>
    <property type="match status" value="1"/>
</dbReference>
<dbReference type="SMART" id="SM00160">
    <property type="entry name" value="RanBD"/>
    <property type="match status" value="1"/>
</dbReference>
<accession>A0A7C8P1E7</accession>
<keyword evidence="2" id="KW-0472">Membrane</keyword>
<dbReference type="Pfam" id="PF00638">
    <property type="entry name" value="Ran_BP1"/>
    <property type="match status" value="1"/>
</dbReference>
<reference evidence="4 5" key="1">
    <citation type="submission" date="2019-06" db="EMBL/GenBank/DDBJ databases">
        <authorList>
            <person name="Palmer J.M."/>
        </authorList>
    </citation>
    <scope>NUCLEOTIDE SEQUENCE [LARGE SCALE GENOMIC DNA]</scope>
    <source>
        <strain evidence="4 5">TWF703</strain>
    </source>
</reference>
<comment type="caution">
    <text evidence="4">The sequence shown here is derived from an EMBL/GenBank/DDBJ whole genome shotgun (WGS) entry which is preliminary data.</text>
</comment>
<name>A0A7C8P1E7_ORBOL</name>
<dbReference type="FunFam" id="2.30.29.30:FF:000312">
    <property type="entry name" value="Ran binding protein 1"/>
    <property type="match status" value="1"/>
</dbReference>
<gene>
    <name evidence="4" type="ORF">TWF703_001147</name>
</gene>
<evidence type="ECO:0000256" key="2">
    <source>
        <dbReference type="SAM" id="Phobius"/>
    </source>
</evidence>
<organism evidence="4 5">
    <name type="scientific">Orbilia oligospora</name>
    <name type="common">Nematode-trapping fungus</name>
    <name type="synonym">Arthrobotrys oligospora</name>
    <dbReference type="NCBI Taxonomy" id="2813651"/>
    <lineage>
        <taxon>Eukaryota</taxon>
        <taxon>Fungi</taxon>
        <taxon>Dikarya</taxon>
        <taxon>Ascomycota</taxon>
        <taxon>Pezizomycotina</taxon>
        <taxon>Orbiliomycetes</taxon>
        <taxon>Orbiliales</taxon>
        <taxon>Orbiliaceae</taxon>
        <taxon>Orbilia</taxon>
    </lineage>
</organism>
<dbReference type="CDD" id="cd13179">
    <property type="entry name" value="RanBD_RanBP1"/>
    <property type="match status" value="1"/>
</dbReference>
<feature type="compositionally biased region" description="Low complexity" evidence="1">
    <location>
        <begin position="524"/>
        <end position="550"/>
    </location>
</feature>
<keyword evidence="2" id="KW-1133">Transmembrane helix</keyword>
<dbReference type="Proteomes" id="UP000480548">
    <property type="component" value="Unassembled WGS sequence"/>
</dbReference>
<dbReference type="InterPro" id="IPR000156">
    <property type="entry name" value="Ran_bind_dom"/>
</dbReference>
<dbReference type="InterPro" id="IPR045256">
    <property type="entry name" value="RanBP1_RanBD"/>
</dbReference>
<dbReference type="AlphaFoldDB" id="A0A7C8P1E7"/>
<dbReference type="GO" id="GO:0005643">
    <property type="term" value="C:nuclear pore"/>
    <property type="evidence" value="ECO:0007669"/>
    <property type="project" value="TreeGrafter"/>
</dbReference>
<feature type="transmembrane region" description="Helical" evidence="2">
    <location>
        <begin position="456"/>
        <end position="481"/>
    </location>
</feature>
<dbReference type="EMBL" id="WIQZ01000117">
    <property type="protein sequence ID" value="KAF3122755.1"/>
    <property type="molecule type" value="Genomic_DNA"/>
</dbReference>
<dbReference type="GO" id="GO:0006913">
    <property type="term" value="P:nucleocytoplasmic transport"/>
    <property type="evidence" value="ECO:0007669"/>
    <property type="project" value="InterPro"/>
</dbReference>
<evidence type="ECO:0000313" key="4">
    <source>
        <dbReference type="EMBL" id="KAF3122755.1"/>
    </source>
</evidence>
<dbReference type="PROSITE" id="PS50196">
    <property type="entry name" value="RANBD1"/>
    <property type="match status" value="1"/>
</dbReference>
<feature type="region of interest" description="Disordered" evidence="1">
    <location>
        <begin position="857"/>
        <end position="939"/>
    </location>
</feature>